<feature type="domain" description="Fido" evidence="5">
    <location>
        <begin position="18"/>
        <end position="154"/>
    </location>
</feature>
<keyword evidence="4" id="KW-0067">ATP-binding</keyword>
<organism evidence="6">
    <name type="scientific">bioreactor metagenome</name>
    <dbReference type="NCBI Taxonomy" id="1076179"/>
    <lineage>
        <taxon>unclassified sequences</taxon>
        <taxon>metagenomes</taxon>
        <taxon>ecological metagenomes</taxon>
    </lineage>
</organism>
<keyword evidence="1 6" id="KW-0808">Transferase</keyword>
<dbReference type="InterPro" id="IPR036597">
    <property type="entry name" value="Fido-like_dom_sf"/>
</dbReference>
<dbReference type="EMBL" id="VSSQ01045199">
    <property type="protein sequence ID" value="MPM99079.1"/>
    <property type="molecule type" value="Genomic_DNA"/>
</dbReference>
<evidence type="ECO:0000256" key="2">
    <source>
        <dbReference type="ARBA" id="ARBA00022695"/>
    </source>
</evidence>
<evidence type="ECO:0000256" key="4">
    <source>
        <dbReference type="ARBA" id="ARBA00022840"/>
    </source>
</evidence>
<sequence length="157" mass="17966">MANLRSAEMLTDSVQNTYDFAYLKSIHSRMFGDVYPSAGTIRTTIAAKRTVFCSPEFIESAAEDIFTRLRKDRYLCQMDRETFINDLAFYMGEVEALHPFRDGNGRAARLFFYQLSMNAGYDIDWSLVDADRLLEADISAIDGDYQLLIDVLEEVVI</sequence>
<dbReference type="PANTHER" id="PTHR39560">
    <property type="entry name" value="PROTEIN ADENYLYLTRANSFERASE FIC-RELATED"/>
    <property type="match status" value="1"/>
</dbReference>
<gene>
    <name evidence="6" type="primary">vbhT_2</name>
    <name evidence="6" type="ORF">SDC9_146269</name>
</gene>
<name>A0A645ECM4_9ZZZZ</name>
<dbReference type="PANTHER" id="PTHR39560:SF1">
    <property type="entry name" value="PROTEIN ADENYLYLTRANSFERASE FIC-RELATED"/>
    <property type="match status" value="1"/>
</dbReference>
<evidence type="ECO:0000313" key="6">
    <source>
        <dbReference type="EMBL" id="MPM99079.1"/>
    </source>
</evidence>
<dbReference type="GO" id="GO:0051302">
    <property type="term" value="P:regulation of cell division"/>
    <property type="evidence" value="ECO:0007669"/>
    <property type="project" value="TreeGrafter"/>
</dbReference>
<dbReference type="SUPFAM" id="SSF140931">
    <property type="entry name" value="Fic-like"/>
    <property type="match status" value="1"/>
</dbReference>
<dbReference type="EC" id="2.7.7.-" evidence="6"/>
<dbReference type="Pfam" id="PF02661">
    <property type="entry name" value="Fic"/>
    <property type="match status" value="1"/>
</dbReference>
<evidence type="ECO:0000259" key="5">
    <source>
        <dbReference type="PROSITE" id="PS51459"/>
    </source>
</evidence>
<dbReference type="InterPro" id="IPR003812">
    <property type="entry name" value="Fido"/>
</dbReference>
<keyword evidence="2 6" id="KW-0548">Nucleotidyltransferase</keyword>
<keyword evidence="3" id="KW-0547">Nucleotide-binding</keyword>
<dbReference type="GO" id="GO:0005524">
    <property type="term" value="F:ATP binding"/>
    <property type="evidence" value="ECO:0007669"/>
    <property type="project" value="UniProtKB-KW"/>
</dbReference>
<dbReference type="AlphaFoldDB" id="A0A645ECM4"/>
<evidence type="ECO:0000256" key="3">
    <source>
        <dbReference type="ARBA" id="ARBA00022741"/>
    </source>
</evidence>
<proteinExistence type="predicted"/>
<accession>A0A645ECM4</accession>
<protein>
    <submittedName>
        <fullName evidence="6">Adenosine monophosphate-protein transferase VbhT</fullName>
        <ecNumber evidence="6">2.7.7.-</ecNumber>
    </submittedName>
</protein>
<evidence type="ECO:0000256" key="1">
    <source>
        <dbReference type="ARBA" id="ARBA00022679"/>
    </source>
</evidence>
<dbReference type="PROSITE" id="PS51459">
    <property type="entry name" value="FIDO"/>
    <property type="match status" value="1"/>
</dbReference>
<dbReference type="Gene3D" id="1.10.3290.10">
    <property type="entry name" value="Fido-like domain"/>
    <property type="match status" value="1"/>
</dbReference>
<comment type="caution">
    <text evidence="6">The sequence shown here is derived from an EMBL/GenBank/DDBJ whole genome shotgun (WGS) entry which is preliminary data.</text>
</comment>
<dbReference type="GO" id="GO:0016779">
    <property type="term" value="F:nucleotidyltransferase activity"/>
    <property type="evidence" value="ECO:0007669"/>
    <property type="project" value="UniProtKB-KW"/>
</dbReference>
<reference evidence="6" key="1">
    <citation type="submission" date="2019-08" db="EMBL/GenBank/DDBJ databases">
        <authorList>
            <person name="Kucharzyk K."/>
            <person name="Murdoch R.W."/>
            <person name="Higgins S."/>
            <person name="Loffler F."/>
        </authorList>
    </citation>
    <scope>NUCLEOTIDE SEQUENCE</scope>
</reference>